<evidence type="ECO:0000313" key="7">
    <source>
        <dbReference type="EMBL" id="KAG9445001.1"/>
    </source>
</evidence>
<dbReference type="PANTHER" id="PTHR32227">
    <property type="entry name" value="GLUCAN ENDO-1,3-BETA-GLUCOSIDASE BG1-RELATED-RELATED"/>
    <property type="match status" value="1"/>
</dbReference>
<evidence type="ECO:0008006" key="9">
    <source>
        <dbReference type="Google" id="ProtNLM"/>
    </source>
</evidence>
<dbReference type="Proteomes" id="UP000825729">
    <property type="component" value="Unassembled WGS sequence"/>
</dbReference>
<dbReference type="InterPro" id="IPR017853">
    <property type="entry name" value="GH"/>
</dbReference>
<feature type="signal peptide" evidence="6">
    <location>
        <begin position="1"/>
        <end position="40"/>
    </location>
</feature>
<keyword evidence="8" id="KW-1185">Reference proteome</keyword>
<dbReference type="GO" id="GO:0005975">
    <property type="term" value="P:carbohydrate metabolic process"/>
    <property type="evidence" value="ECO:0007669"/>
    <property type="project" value="InterPro"/>
</dbReference>
<keyword evidence="3 5" id="KW-0326">Glycosidase</keyword>
<evidence type="ECO:0000256" key="6">
    <source>
        <dbReference type="SAM" id="SignalP"/>
    </source>
</evidence>
<reference evidence="7 8" key="1">
    <citation type="submission" date="2021-07" db="EMBL/GenBank/DDBJ databases">
        <title>The Aristolochia fimbriata genome: insights into angiosperm evolution, floral development and chemical biosynthesis.</title>
        <authorList>
            <person name="Jiao Y."/>
        </authorList>
    </citation>
    <scope>NUCLEOTIDE SEQUENCE [LARGE SCALE GENOMIC DNA]</scope>
    <source>
        <strain evidence="7">IBCAS-2021</strain>
        <tissue evidence="7">Leaf</tissue>
    </source>
</reference>
<comment type="caution">
    <text evidence="7">The sequence shown here is derived from an EMBL/GenBank/DDBJ whole genome shotgun (WGS) entry which is preliminary data.</text>
</comment>
<evidence type="ECO:0000256" key="4">
    <source>
        <dbReference type="RuleBase" id="RU004335"/>
    </source>
</evidence>
<proteinExistence type="inferred from homology"/>
<accession>A0AAV7EAY3</accession>
<keyword evidence="2 5" id="KW-0378">Hydrolase</keyword>
<protein>
    <recommendedName>
        <fullName evidence="9">Beta-1,3-glucanase</fullName>
    </recommendedName>
</protein>
<dbReference type="Pfam" id="PF00332">
    <property type="entry name" value="Glyco_hydro_17"/>
    <property type="match status" value="1"/>
</dbReference>
<keyword evidence="6" id="KW-0732">Signal</keyword>
<dbReference type="EMBL" id="JAINDJ010000006">
    <property type="protein sequence ID" value="KAG9445001.1"/>
    <property type="molecule type" value="Genomic_DNA"/>
</dbReference>
<dbReference type="GO" id="GO:0004553">
    <property type="term" value="F:hydrolase activity, hydrolyzing O-glycosyl compounds"/>
    <property type="evidence" value="ECO:0007669"/>
    <property type="project" value="InterPro"/>
</dbReference>
<organism evidence="7 8">
    <name type="scientific">Aristolochia fimbriata</name>
    <name type="common">White veined hardy Dutchman's pipe vine</name>
    <dbReference type="NCBI Taxonomy" id="158543"/>
    <lineage>
        <taxon>Eukaryota</taxon>
        <taxon>Viridiplantae</taxon>
        <taxon>Streptophyta</taxon>
        <taxon>Embryophyta</taxon>
        <taxon>Tracheophyta</taxon>
        <taxon>Spermatophyta</taxon>
        <taxon>Magnoliopsida</taxon>
        <taxon>Magnoliidae</taxon>
        <taxon>Piperales</taxon>
        <taxon>Aristolochiaceae</taxon>
        <taxon>Aristolochia</taxon>
    </lineage>
</organism>
<dbReference type="AlphaFoldDB" id="A0AAV7EAY3"/>
<name>A0AAV7EAY3_ARIFI</name>
<dbReference type="Gene3D" id="3.20.20.80">
    <property type="entry name" value="Glycosidases"/>
    <property type="match status" value="1"/>
</dbReference>
<dbReference type="FunFam" id="3.20.20.80:FF:000010">
    <property type="entry name" value="glucan endo-1,3-beta-glucosidase, basic"/>
    <property type="match status" value="1"/>
</dbReference>
<evidence type="ECO:0000256" key="2">
    <source>
        <dbReference type="ARBA" id="ARBA00022801"/>
    </source>
</evidence>
<dbReference type="InterPro" id="IPR000490">
    <property type="entry name" value="Glyco_hydro_17"/>
</dbReference>
<sequence>MAALSSSSTTVRCNIQFSNIMPILLLLVAILLPNVDLTVGQTVGVCYGMEGNNLPSEREVVDLYKSKNIRGMRLYYPRREALEALRGSNIEVILGVEQNRLQELANNPGAAVSWVQNNVRNYYPAVRIKYIGVGNEEIPGGNAGAILPAMRNVYNAIQTAGLQNQIKVSTAVATYIVEQPFPPSMGRFTAQARPIMEPILQFLASTGAPLLANVYPYFSYRDSGGSISLRYALFTEPQPIVQDPPYSYQNLFDAITDALYAAMEKANARNVPIVVSESGWPTAGNPAATVDNARTYNQNLVRHASRGTPRRPGRGIEIYVFAMFNENNKQPPGEEQNFGLFNPNKQPVYPITFP</sequence>
<evidence type="ECO:0000313" key="8">
    <source>
        <dbReference type="Proteomes" id="UP000825729"/>
    </source>
</evidence>
<evidence type="ECO:0000256" key="3">
    <source>
        <dbReference type="ARBA" id="ARBA00023295"/>
    </source>
</evidence>
<evidence type="ECO:0000256" key="5">
    <source>
        <dbReference type="RuleBase" id="RU004336"/>
    </source>
</evidence>
<comment type="similarity">
    <text evidence="1 4">Belongs to the glycosyl hydrolase 17 family.</text>
</comment>
<evidence type="ECO:0000256" key="1">
    <source>
        <dbReference type="ARBA" id="ARBA00008773"/>
    </source>
</evidence>
<feature type="chain" id="PRO_5043686730" description="Beta-1,3-glucanase" evidence="6">
    <location>
        <begin position="41"/>
        <end position="354"/>
    </location>
</feature>
<dbReference type="InterPro" id="IPR044965">
    <property type="entry name" value="Glyco_hydro_17_plant"/>
</dbReference>
<dbReference type="SUPFAM" id="SSF51445">
    <property type="entry name" value="(Trans)glycosidases"/>
    <property type="match status" value="1"/>
</dbReference>
<dbReference type="PROSITE" id="PS00587">
    <property type="entry name" value="GLYCOSYL_HYDROL_F17"/>
    <property type="match status" value="1"/>
</dbReference>
<gene>
    <name evidence="7" type="ORF">H6P81_016341</name>
</gene>